<dbReference type="EC" id="2.7.7.80" evidence="12"/>
<dbReference type="SMART" id="SM00450">
    <property type="entry name" value="RHOD"/>
    <property type="match status" value="1"/>
</dbReference>
<evidence type="ECO:0000256" key="7">
    <source>
        <dbReference type="ARBA" id="ARBA00022741"/>
    </source>
</evidence>
<evidence type="ECO:0000256" key="1">
    <source>
        <dbReference type="ARBA" id="ARBA00004514"/>
    </source>
</evidence>
<accession>A0A8S9FTK8</accession>
<comment type="pathway">
    <text evidence="12">Cofactor biosynthesis; molybdopterin biosynthesis.</text>
</comment>
<feature type="active site" description="Cysteine persulfide intermediate; for sulfurtransferase activity" evidence="12">
    <location>
        <position position="586"/>
    </location>
</feature>
<feature type="binding site" evidence="12">
    <location>
        <position position="473"/>
    </location>
    <ligand>
        <name>Zn(2+)</name>
        <dbReference type="ChEBI" id="CHEBI:29105"/>
    </ligand>
</feature>
<keyword evidence="8 12" id="KW-0862">Zinc</keyword>
<dbReference type="GO" id="GO:0006777">
    <property type="term" value="P:Mo-molybdopterin cofactor biosynthetic process"/>
    <property type="evidence" value="ECO:0007669"/>
    <property type="project" value="UniProtKB-UniRule"/>
</dbReference>
<dbReference type="HAMAP" id="MF_03049">
    <property type="entry name" value="MOCS3_Uba4"/>
    <property type="match status" value="1"/>
</dbReference>
<feature type="binding site" evidence="12">
    <location>
        <position position="398"/>
    </location>
    <ligand>
        <name>Zn(2+)</name>
        <dbReference type="ChEBI" id="CHEBI:29105"/>
    </ligand>
</feature>
<dbReference type="InterPro" id="IPR036873">
    <property type="entry name" value="Rhodanese-like_dom_sf"/>
</dbReference>
<dbReference type="InterPro" id="IPR045886">
    <property type="entry name" value="ThiF/MoeB/HesA"/>
</dbReference>
<dbReference type="PANTHER" id="PTHR10953">
    <property type="entry name" value="UBIQUITIN-ACTIVATING ENZYME E1"/>
    <property type="match status" value="1"/>
</dbReference>
<dbReference type="SUPFAM" id="SSF69572">
    <property type="entry name" value="Activating enzymes of the ubiquitin-like proteins"/>
    <property type="match status" value="2"/>
</dbReference>
<dbReference type="GO" id="GO:0004792">
    <property type="term" value="F:thiosulfate-cyanide sulfurtransferase activity"/>
    <property type="evidence" value="ECO:0007669"/>
    <property type="project" value="TreeGrafter"/>
</dbReference>
<comment type="pathway">
    <text evidence="12">tRNA modification; 5-methoxycarbonylmethyl-2-thiouridine-tRNA biosynthesis.</text>
</comment>
<dbReference type="Pfam" id="PF00899">
    <property type="entry name" value="ThiF"/>
    <property type="match status" value="1"/>
</dbReference>
<feature type="binding site" evidence="12">
    <location>
        <begin position="131"/>
        <end position="135"/>
    </location>
    <ligand>
        <name>ATP</name>
        <dbReference type="ChEBI" id="CHEBI:30616"/>
    </ligand>
</feature>
<evidence type="ECO:0000259" key="14">
    <source>
        <dbReference type="PROSITE" id="PS50206"/>
    </source>
</evidence>
<organism evidence="15 16">
    <name type="scientific">Brassica cretica</name>
    <name type="common">Mustard</name>
    <dbReference type="NCBI Taxonomy" id="69181"/>
    <lineage>
        <taxon>Eukaryota</taxon>
        <taxon>Viridiplantae</taxon>
        <taxon>Streptophyta</taxon>
        <taxon>Embryophyta</taxon>
        <taxon>Tracheophyta</taxon>
        <taxon>Spermatophyta</taxon>
        <taxon>Magnoliopsida</taxon>
        <taxon>eudicotyledons</taxon>
        <taxon>Gunneridae</taxon>
        <taxon>Pentapetalae</taxon>
        <taxon>rosids</taxon>
        <taxon>malvids</taxon>
        <taxon>Brassicales</taxon>
        <taxon>Brassicaceae</taxon>
        <taxon>Brassiceae</taxon>
        <taxon>Brassica</taxon>
    </lineage>
</organism>
<comment type="caution">
    <text evidence="15">The sequence shown here is derived from an EMBL/GenBank/DDBJ whole genome shotgun (WGS) entry which is preliminary data.</text>
</comment>
<proteinExistence type="inferred from homology"/>
<keyword evidence="13" id="KW-0175">Coiled coil</keyword>
<dbReference type="GO" id="GO:0002143">
    <property type="term" value="P:tRNA wobble position uridine thiolation"/>
    <property type="evidence" value="ECO:0007669"/>
    <property type="project" value="InterPro"/>
</dbReference>
<feature type="binding site" evidence="12">
    <location>
        <position position="395"/>
    </location>
    <ligand>
        <name>Zn(2+)</name>
        <dbReference type="ChEBI" id="CHEBI:29105"/>
    </ligand>
</feature>
<evidence type="ECO:0000313" key="16">
    <source>
        <dbReference type="Proteomes" id="UP000712281"/>
    </source>
</evidence>
<keyword evidence="9 12" id="KW-0067">ATP-binding</keyword>
<dbReference type="FunFam" id="3.40.50.720:FF:000033">
    <property type="entry name" value="Adenylyltransferase and sulfurtransferase MOCS3"/>
    <property type="match status" value="1"/>
</dbReference>
<dbReference type="PANTHER" id="PTHR10953:SF220">
    <property type="entry name" value="ADENYLYLTRANSFERASE AND SULFURTRANSFERASE MOCS3"/>
    <property type="match status" value="1"/>
</dbReference>
<evidence type="ECO:0000256" key="12">
    <source>
        <dbReference type="HAMAP-Rule" id="MF_03049"/>
    </source>
</evidence>
<evidence type="ECO:0000256" key="11">
    <source>
        <dbReference type="ARBA" id="ARBA00023268"/>
    </source>
</evidence>
<keyword evidence="7 12" id="KW-0547">Nucleotide-binding</keyword>
<dbReference type="InterPro" id="IPR001763">
    <property type="entry name" value="Rhodanese-like_dom"/>
</dbReference>
<dbReference type="InterPro" id="IPR028885">
    <property type="entry name" value="MOCS3/Uba4"/>
</dbReference>
<dbReference type="InterPro" id="IPR000594">
    <property type="entry name" value="ThiF_NAD_FAD-bd"/>
</dbReference>
<dbReference type="FunFam" id="3.40.250.10:FF:000014">
    <property type="entry name" value="Adenylyltransferase and sulfurtransferase MOCS3"/>
    <property type="match status" value="1"/>
</dbReference>
<protein>
    <recommendedName>
        <fullName evidence="12">Adenylyltransferase and sulfurtransferase MOCS3</fullName>
    </recommendedName>
    <alternativeName>
        <fullName evidence="12">Molybdenum cofactor synthesis protein 3</fullName>
    </alternativeName>
    <domain>
        <recommendedName>
            <fullName evidence="12">Molybdopterin-synthase adenylyltransferase</fullName>
            <ecNumber evidence="12">2.7.7.80</ecNumber>
        </recommendedName>
        <alternativeName>
            <fullName evidence="12">Adenylyltransferase MOCS3</fullName>
        </alternativeName>
        <alternativeName>
            <fullName evidence="12">Sulfur carrier protein MOCS2A adenylyltransferase</fullName>
        </alternativeName>
    </domain>
    <domain>
        <recommendedName>
            <fullName evidence="12">Molybdopterin-synthase sulfurtransferase</fullName>
            <ecNumber evidence="12">2.8.1.11</ecNumber>
        </recommendedName>
        <alternativeName>
            <fullName evidence="12">Sulfurtransferase MOCS3</fullName>
        </alternativeName>
        <alternativeName>
            <fullName evidence="12">Sulfur carrier protein MOCS2A sulfurtransferase</fullName>
        </alternativeName>
    </domain>
</protein>
<evidence type="ECO:0000256" key="13">
    <source>
        <dbReference type="SAM" id="Coils"/>
    </source>
</evidence>
<dbReference type="Pfam" id="PF00581">
    <property type="entry name" value="Rhodanese"/>
    <property type="match status" value="1"/>
</dbReference>
<gene>
    <name evidence="12" type="primary">MOCS3</name>
    <name evidence="12" type="synonym">CNX5</name>
    <name evidence="12" type="synonym">UBA4</name>
    <name evidence="15" type="ORF">F2Q68_00021711</name>
</gene>
<dbReference type="GO" id="GO:0061604">
    <property type="term" value="F:molybdopterin-synthase sulfurtransferase activity"/>
    <property type="evidence" value="ECO:0007669"/>
    <property type="project" value="UniProtKB-EC"/>
</dbReference>
<dbReference type="GO" id="GO:0042292">
    <property type="term" value="F:URM1 activating enzyme activity"/>
    <property type="evidence" value="ECO:0007669"/>
    <property type="project" value="TreeGrafter"/>
</dbReference>
<dbReference type="GO" id="GO:0005524">
    <property type="term" value="F:ATP binding"/>
    <property type="evidence" value="ECO:0007669"/>
    <property type="project" value="UniProtKB-KW"/>
</dbReference>
<dbReference type="Proteomes" id="UP000712281">
    <property type="component" value="Unassembled WGS sequence"/>
</dbReference>
<dbReference type="GO" id="GO:0046872">
    <property type="term" value="F:metal ion binding"/>
    <property type="evidence" value="ECO:0007669"/>
    <property type="project" value="UniProtKB-KW"/>
</dbReference>
<evidence type="ECO:0000256" key="6">
    <source>
        <dbReference type="ARBA" id="ARBA00022723"/>
    </source>
</evidence>
<evidence type="ECO:0000256" key="8">
    <source>
        <dbReference type="ARBA" id="ARBA00022833"/>
    </source>
</evidence>
<dbReference type="EMBL" id="QGKW02002228">
    <property type="protein sequence ID" value="KAF2535747.1"/>
    <property type="molecule type" value="Genomic_DNA"/>
</dbReference>
<feature type="coiled-coil region" evidence="13">
    <location>
        <begin position="8"/>
        <end position="42"/>
    </location>
</feature>
<keyword evidence="6 12" id="KW-0479">Metal-binding</keyword>
<feature type="binding site" evidence="12">
    <location>
        <position position="470"/>
    </location>
    <ligand>
        <name>Zn(2+)</name>
        <dbReference type="ChEBI" id="CHEBI:29105"/>
    </ligand>
</feature>
<comment type="function">
    <text evidence="12">Plays a central role in 2-thiolation of mcm(5)S(2)U at tRNA wobble positions of cytosolic tRNA(Lys), tRNA(Glu) and tRNA(Gln). Also essential during biosynthesis of the molybdenum cofactor. Acts by mediating the C-terminal thiocarboxylation of sulfur carriers URM1 and MOCS2A. Its N-terminus first activates URM1 and MOCS2A as acyl-adenylates (-COAMP), then the persulfide sulfur on the catalytic cysteine is transferred to URM1 and MOCS2A to form thiocarboxylation (-COSH) of their C-terminus. The reaction probably involves hydrogen sulfide that is generated from the persulfide intermediate and that acts as nucleophile towards URM1 and MOCS2A. Subsequently, a transient disulfide bond is formed. Does not use thiosulfate as sulfur donor; NFS1 probably acting as a sulfur donor for thiocarboxylation reactions.</text>
</comment>
<comment type="catalytic activity">
    <reaction evidence="12">
        <text>[molybdopterin-synthase sulfur-carrier protein]-C-terminal Gly-Gly-AMP + S-sulfanyl-L-cysteinyl-[cysteine desulfurase] + AH2 = [molybdopterin-synthase sulfur-carrier protein]-C-terminal-Gly-aminoethanethioate + L-cysteinyl-[cysteine desulfurase] + A + AMP + 2 H(+)</text>
        <dbReference type="Rhea" id="RHEA:48612"/>
        <dbReference type="Rhea" id="RHEA-COMP:12157"/>
        <dbReference type="Rhea" id="RHEA-COMP:12158"/>
        <dbReference type="Rhea" id="RHEA-COMP:12159"/>
        <dbReference type="Rhea" id="RHEA-COMP:19907"/>
        <dbReference type="ChEBI" id="CHEBI:13193"/>
        <dbReference type="ChEBI" id="CHEBI:15378"/>
        <dbReference type="ChEBI" id="CHEBI:17499"/>
        <dbReference type="ChEBI" id="CHEBI:29950"/>
        <dbReference type="ChEBI" id="CHEBI:61963"/>
        <dbReference type="ChEBI" id="CHEBI:90618"/>
        <dbReference type="ChEBI" id="CHEBI:232372"/>
        <dbReference type="ChEBI" id="CHEBI:456215"/>
        <dbReference type="EC" id="2.8.1.11"/>
    </reaction>
</comment>
<keyword evidence="3 12" id="KW-0808">Transferase</keyword>
<comment type="catalytic activity">
    <reaction evidence="12">
        <text>[molybdopterin-synthase sulfur-carrier protein]-C-terminal Gly-Gly + ATP + H(+) = [molybdopterin-synthase sulfur-carrier protein]-C-terminal Gly-Gly-AMP + diphosphate</text>
        <dbReference type="Rhea" id="RHEA:43616"/>
        <dbReference type="Rhea" id="RHEA-COMP:12159"/>
        <dbReference type="Rhea" id="RHEA-COMP:12202"/>
        <dbReference type="ChEBI" id="CHEBI:15378"/>
        <dbReference type="ChEBI" id="CHEBI:30616"/>
        <dbReference type="ChEBI" id="CHEBI:33019"/>
        <dbReference type="ChEBI" id="CHEBI:90618"/>
        <dbReference type="ChEBI" id="CHEBI:90778"/>
        <dbReference type="EC" id="2.7.7.80"/>
    </reaction>
</comment>
<dbReference type="CDD" id="cd01526">
    <property type="entry name" value="RHOD_ThiF"/>
    <property type="match status" value="1"/>
</dbReference>
<feature type="binding site" evidence="12">
    <location>
        <position position="124"/>
    </location>
    <ligand>
        <name>ATP</name>
        <dbReference type="ChEBI" id="CHEBI:30616"/>
    </ligand>
</feature>
<dbReference type="AlphaFoldDB" id="A0A8S9FTK8"/>
<feature type="binding site" evidence="12">
    <location>
        <position position="148"/>
    </location>
    <ligand>
        <name>ATP</name>
        <dbReference type="ChEBI" id="CHEBI:30616"/>
    </ligand>
</feature>
<dbReference type="PROSITE" id="PS50206">
    <property type="entry name" value="RHODANESE_3"/>
    <property type="match status" value="1"/>
</dbReference>
<evidence type="ECO:0000313" key="15">
    <source>
        <dbReference type="EMBL" id="KAF2535747.1"/>
    </source>
</evidence>
<evidence type="ECO:0000256" key="2">
    <source>
        <dbReference type="ARBA" id="ARBA00022490"/>
    </source>
</evidence>
<dbReference type="EC" id="2.8.1.11" evidence="12"/>
<feature type="binding site" evidence="12">
    <location>
        <begin position="354"/>
        <end position="355"/>
    </location>
    <ligand>
        <name>ATP</name>
        <dbReference type="ChEBI" id="CHEBI:30616"/>
    </ligand>
</feature>
<feature type="active site" description="Glycyl thioester intermediate; for adenylyltransferase activity" evidence="12">
    <location>
        <position position="412"/>
    </location>
</feature>
<feature type="binding site" evidence="12">
    <location>
        <position position="103"/>
    </location>
    <ligand>
        <name>ATP</name>
        <dbReference type="ChEBI" id="CHEBI:30616"/>
    </ligand>
</feature>
<reference evidence="15" key="1">
    <citation type="submission" date="2019-12" db="EMBL/GenBank/DDBJ databases">
        <title>Genome sequencing and annotation of Brassica cretica.</title>
        <authorList>
            <person name="Studholme D.J."/>
            <person name="Sarris P.F."/>
        </authorList>
    </citation>
    <scope>NUCLEOTIDE SEQUENCE</scope>
    <source>
        <strain evidence="15">PFS-001/15</strain>
        <tissue evidence="15">Leaf</tissue>
    </source>
</reference>
<evidence type="ECO:0000256" key="10">
    <source>
        <dbReference type="ARBA" id="ARBA00023150"/>
    </source>
</evidence>
<keyword evidence="11 12" id="KW-0511">Multifunctional enzyme</keyword>
<dbReference type="Gene3D" id="3.40.250.10">
    <property type="entry name" value="Rhodanese-like domain"/>
    <property type="match status" value="1"/>
</dbReference>
<comment type="subcellular location">
    <subcellularLocation>
        <location evidence="1">Cytoplasm</location>
        <location evidence="1">Cytosol</location>
    </subcellularLocation>
</comment>
<dbReference type="FunFam" id="3.40.50.720:FF:000748">
    <property type="entry name" value="Adenylyltransferase and sulfurtransferase MOCS3"/>
    <property type="match status" value="1"/>
</dbReference>
<keyword evidence="10 12" id="KW-0501">Molybdenum cofactor biosynthesis</keyword>
<dbReference type="Gene3D" id="3.40.50.720">
    <property type="entry name" value="NAD(P)-binding Rossmann-like Domain"/>
    <property type="match status" value="2"/>
</dbReference>
<evidence type="ECO:0000256" key="9">
    <source>
        <dbReference type="ARBA" id="ARBA00022840"/>
    </source>
</evidence>
<dbReference type="GO" id="GO:0005829">
    <property type="term" value="C:cytosol"/>
    <property type="evidence" value="ECO:0007669"/>
    <property type="project" value="UniProtKB-SubCell"/>
</dbReference>
<sequence length="628" mass="68076">MEANGGGSSEIVRELKELKLQKAEIEHRISALEAKLQETAAVERCDAVSNGYSVPAEIEHGLEHGMSPDQIYRYSRQLLLPSFGVEGQSNLLMSSVLVIGAGGLGSPALLYLAACGVGRLGIIDHDVVELNNMHRQVIHTEAFIGHPKVKSAATACRSINSTIKIDEYVEALRTSNALEILSQYDIIVDATDNPPSRYMISDCCVLLGKPLVSGAALGMEGQLTVYNHKGGPCYRCLFPTPPPTTACQRCSDSGVLGVVPGAIGCLQALETIKLASMVGEPLSERMLLFDALSARIRIVIHTEAFIGHPKVKSAATACRSINSTIKIDEYVEALRTSNALEILSQYDIIVDATDNPPSRYMISDCCVLLGKPLVSGAALGMEGQLTVYNHKGGPCYRCLFPTPPPTTACQRCSDSGVLGVVPGAIGCLQALETIKLASMVGEPLSERMLLFDALSARIRIVKIRGRSAQCTVCGDNSSFNKQQFKDFDYEEFTQFPLSAGPLNLLPEESRISSKEFKEILQKKERHVLLDVRPSHHYKIVSFPDSLNIPFANLEARLNELTSALKEKEDGHVNSGSCANPSLYVVCRRGNDSQRAVQYLRDSGFSSAKDIIGGLEAWAADVNPNFPSY</sequence>
<feature type="domain" description="Rhodanese" evidence="14">
    <location>
        <begin position="522"/>
        <end position="626"/>
    </location>
</feature>
<keyword evidence="2 12" id="KW-0963">Cytoplasm</keyword>
<evidence type="ECO:0000256" key="5">
    <source>
        <dbReference type="ARBA" id="ARBA00022695"/>
    </source>
</evidence>
<dbReference type="InterPro" id="IPR035985">
    <property type="entry name" value="Ubiquitin-activating_enz"/>
</dbReference>
<comment type="cofactor">
    <cofactor evidence="12">
        <name>Zn(2+)</name>
        <dbReference type="ChEBI" id="CHEBI:29105"/>
    </cofactor>
    <text evidence="12">Binds 1 zinc ion per subunit.</text>
</comment>
<dbReference type="GO" id="GO:0061605">
    <property type="term" value="F:molybdopterin-synthase adenylyltransferase activity"/>
    <property type="evidence" value="ECO:0007669"/>
    <property type="project" value="UniProtKB-EC"/>
</dbReference>
<evidence type="ECO:0000256" key="3">
    <source>
        <dbReference type="ARBA" id="ARBA00022679"/>
    </source>
</evidence>
<keyword evidence="4 12" id="KW-0819">tRNA processing</keyword>
<keyword evidence="5" id="KW-0548">Nucleotidyltransferase</keyword>
<dbReference type="CDD" id="cd00757">
    <property type="entry name" value="ThiF_MoeB_HesA_family"/>
    <property type="match status" value="1"/>
</dbReference>
<comment type="similarity">
    <text evidence="12">In the N-terminal section; belongs to the HesA/MoeB/ThiF family. UBA4 subfamily.</text>
</comment>
<name>A0A8S9FTK8_BRACR</name>
<evidence type="ECO:0000256" key="4">
    <source>
        <dbReference type="ARBA" id="ARBA00022694"/>
    </source>
</evidence>